<dbReference type="Proteomes" id="UP000008955">
    <property type="component" value="Chromosome"/>
</dbReference>
<evidence type="ECO:0000313" key="2">
    <source>
        <dbReference type="Proteomes" id="UP000008955"/>
    </source>
</evidence>
<dbReference type="EMBL" id="FP929054">
    <property type="protein sequence ID" value="CBL22164.1"/>
    <property type="molecule type" value="Genomic_DNA"/>
</dbReference>
<protein>
    <recommendedName>
        <fullName evidence="3">Transposon-encoded protein TnpW</fullName>
    </recommendedName>
</protein>
<gene>
    <name evidence="1" type="ORF">CK5_06010</name>
</gene>
<name>D4LX11_9FIRM</name>
<dbReference type="InterPro" id="IPR026990">
    <property type="entry name" value="TnpW"/>
</dbReference>
<dbReference type="HOGENOM" id="CLU_185083_3_1_9"/>
<reference evidence="1 2" key="2">
    <citation type="submission" date="2010-03" db="EMBL/GenBank/DDBJ databases">
        <authorList>
            <person name="Pajon A."/>
        </authorList>
    </citation>
    <scope>NUCLEOTIDE SEQUENCE [LARGE SCALE GENOMIC DNA]</scope>
    <source>
        <strain evidence="1 2">A2-162</strain>
    </source>
</reference>
<keyword evidence="2" id="KW-1185">Reference proteome</keyword>
<organism evidence="1 2">
    <name type="scientific">Blautia obeum A2-162</name>
    <dbReference type="NCBI Taxonomy" id="657314"/>
    <lineage>
        <taxon>Bacteria</taxon>
        <taxon>Bacillati</taxon>
        <taxon>Bacillota</taxon>
        <taxon>Clostridia</taxon>
        <taxon>Lachnospirales</taxon>
        <taxon>Lachnospiraceae</taxon>
        <taxon>Blautia</taxon>
    </lineage>
</organism>
<proteinExistence type="predicted"/>
<dbReference type="PATRIC" id="fig|657314.3.peg.371"/>
<evidence type="ECO:0008006" key="3">
    <source>
        <dbReference type="Google" id="ProtNLM"/>
    </source>
</evidence>
<dbReference type="Pfam" id="PF14202">
    <property type="entry name" value="TnpW"/>
    <property type="match status" value="1"/>
</dbReference>
<evidence type="ECO:0000313" key="1">
    <source>
        <dbReference type="EMBL" id="CBL22164.1"/>
    </source>
</evidence>
<dbReference type="AlphaFoldDB" id="D4LX11"/>
<sequence>MIMEKMMNTKTQGHTFTKKIGQTVYVVRYHFNEDAKETMQEKINRMLMTEVSRVEVQ</sequence>
<accession>D4LX11</accession>
<reference evidence="1 2" key="1">
    <citation type="submission" date="2010-03" db="EMBL/GenBank/DDBJ databases">
        <title>The genome sequence of Ruminococcus obeum A2-162.</title>
        <authorList>
            <consortium name="metaHIT consortium -- http://www.metahit.eu/"/>
            <person name="Pajon A."/>
            <person name="Turner K."/>
            <person name="Parkhill J."/>
            <person name="Duncan S."/>
            <person name="Flint H."/>
        </authorList>
    </citation>
    <scope>NUCLEOTIDE SEQUENCE [LARGE SCALE GENOMIC DNA]</scope>
    <source>
        <strain evidence="1 2">A2-162</strain>
    </source>
</reference>
<dbReference type="KEGG" id="rob:CK5_06010"/>